<reference evidence="2 3" key="1">
    <citation type="submission" date="2020-08" db="EMBL/GenBank/DDBJ databases">
        <title>Functional genomics of gut bacteria from endangered species of beetles.</title>
        <authorList>
            <person name="Carlos-Shanley C."/>
        </authorList>
    </citation>
    <scope>NUCLEOTIDE SEQUENCE [LARGE SCALE GENOMIC DNA]</scope>
    <source>
        <strain evidence="2 3">S00202</strain>
    </source>
</reference>
<dbReference type="AlphaFoldDB" id="A0A7X0BRW9"/>
<gene>
    <name evidence="2" type="ORF">HNP49_000815</name>
</gene>
<keyword evidence="1" id="KW-0732">Signal</keyword>
<sequence>MSKPPALPLRLKLVLASQGMAPLAVKAAVVQQLGAQNAALLAPHMPPGQLKDLVPELPSAFVAQVISHLQPAWILDTYLALPDSLHLAVARELCIQHLYQTAAQFAECLPPARLRNLIFGLEPDHVLQIARHITNLPLIIESLRTFSAAFLSKLADAAVRDNNPEISQQVLAGLTVQRQAEVCAALKPTTLKAVLPGLLAQSGEALRERLPERLQLQFAAEEV</sequence>
<name>A0A7X0BRW9_9PSED</name>
<dbReference type="RefSeq" id="WP_184680821.1">
    <property type="nucleotide sequence ID" value="NZ_JACHLL010000001.1"/>
</dbReference>
<dbReference type="Proteomes" id="UP000557193">
    <property type="component" value="Unassembled WGS sequence"/>
</dbReference>
<organism evidence="2 3">
    <name type="scientific">Pseudomonas fluvialis</name>
    <dbReference type="NCBI Taxonomy" id="1793966"/>
    <lineage>
        <taxon>Bacteria</taxon>
        <taxon>Pseudomonadati</taxon>
        <taxon>Pseudomonadota</taxon>
        <taxon>Gammaproteobacteria</taxon>
        <taxon>Pseudomonadales</taxon>
        <taxon>Pseudomonadaceae</taxon>
        <taxon>Pseudomonas</taxon>
    </lineage>
</organism>
<dbReference type="EMBL" id="JACHLL010000001">
    <property type="protein sequence ID" value="MBB6340665.1"/>
    <property type="molecule type" value="Genomic_DNA"/>
</dbReference>
<proteinExistence type="predicted"/>
<feature type="chain" id="PRO_5030643000" evidence="1">
    <location>
        <begin position="28"/>
        <end position="223"/>
    </location>
</feature>
<evidence type="ECO:0000313" key="2">
    <source>
        <dbReference type="EMBL" id="MBB6340665.1"/>
    </source>
</evidence>
<protein>
    <submittedName>
        <fullName evidence="2">Uncharacterized protein</fullName>
    </submittedName>
</protein>
<keyword evidence="3" id="KW-1185">Reference proteome</keyword>
<evidence type="ECO:0000313" key="3">
    <source>
        <dbReference type="Proteomes" id="UP000557193"/>
    </source>
</evidence>
<comment type="caution">
    <text evidence="2">The sequence shown here is derived from an EMBL/GenBank/DDBJ whole genome shotgun (WGS) entry which is preliminary data.</text>
</comment>
<accession>A0A7X0BRW9</accession>
<feature type="signal peptide" evidence="1">
    <location>
        <begin position="1"/>
        <end position="27"/>
    </location>
</feature>
<evidence type="ECO:0000256" key="1">
    <source>
        <dbReference type="SAM" id="SignalP"/>
    </source>
</evidence>